<dbReference type="AlphaFoldDB" id="A0A1J9QKP9"/>
<accession>A0A1J9QKP9</accession>
<protein>
    <submittedName>
        <fullName evidence="2">Uncharacterized protein</fullName>
    </submittedName>
</protein>
<name>A0A1J9QKP9_9EURO</name>
<feature type="region of interest" description="Disordered" evidence="1">
    <location>
        <begin position="1"/>
        <end position="25"/>
    </location>
</feature>
<dbReference type="Proteomes" id="UP000182235">
    <property type="component" value="Unassembled WGS sequence"/>
</dbReference>
<sequence length="77" mass="8385">MTTRGNEPLSQEANGKTGSQQPGNFINDLQRLQIESHKGKAKDIVSVDGIHERCEQEDPKSLTLSSQPPLASSPPEM</sequence>
<evidence type="ECO:0000256" key="1">
    <source>
        <dbReference type="SAM" id="MobiDB-lite"/>
    </source>
</evidence>
<gene>
    <name evidence="2" type="ORF">AJ78_03097</name>
</gene>
<comment type="caution">
    <text evidence="2">The sequence shown here is derived from an EMBL/GenBank/DDBJ whole genome shotgun (WGS) entry which is preliminary data.</text>
</comment>
<evidence type="ECO:0000313" key="3">
    <source>
        <dbReference type="Proteomes" id="UP000182235"/>
    </source>
</evidence>
<feature type="compositionally biased region" description="Polar residues" evidence="1">
    <location>
        <begin position="1"/>
        <end position="24"/>
    </location>
</feature>
<organism evidence="2 3">
    <name type="scientific">Emergomyces pasteurianus Ep9510</name>
    <dbReference type="NCBI Taxonomy" id="1447872"/>
    <lineage>
        <taxon>Eukaryota</taxon>
        <taxon>Fungi</taxon>
        <taxon>Dikarya</taxon>
        <taxon>Ascomycota</taxon>
        <taxon>Pezizomycotina</taxon>
        <taxon>Eurotiomycetes</taxon>
        <taxon>Eurotiomycetidae</taxon>
        <taxon>Onygenales</taxon>
        <taxon>Ajellomycetaceae</taxon>
        <taxon>Emergomyces</taxon>
    </lineage>
</organism>
<reference evidence="2 3" key="1">
    <citation type="submission" date="2015-07" db="EMBL/GenBank/DDBJ databases">
        <title>Emmonsia species relationships and genome sequence.</title>
        <authorList>
            <consortium name="The Broad Institute Genomics Platform"/>
            <person name="Cuomo C.A."/>
            <person name="Munoz J.F."/>
            <person name="Imamovic A."/>
            <person name="Priest M.E."/>
            <person name="Young S."/>
            <person name="Clay O.K."/>
            <person name="McEwen J.G."/>
        </authorList>
    </citation>
    <scope>NUCLEOTIDE SEQUENCE [LARGE SCALE GENOMIC DNA]</scope>
    <source>
        <strain evidence="2 3">UAMH 9510</strain>
    </source>
</reference>
<evidence type="ECO:0000313" key="2">
    <source>
        <dbReference type="EMBL" id="OJD16759.1"/>
    </source>
</evidence>
<proteinExistence type="predicted"/>
<feature type="region of interest" description="Disordered" evidence="1">
    <location>
        <begin position="54"/>
        <end position="77"/>
    </location>
</feature>
<keyword evidence="3" id="KW-1185">Reference proteome</keyword>
<dbReference type="VEuPathDB" id="FungiDB:AJ78_03097"/>
<dbReference type="EMBL" id="LGRN01000093">
    <property type="protein sequence ID" value="OJD16759.1"/>
    <property type="molecule type" value="Genomic_DNA"/>
</dbReference>
<feature type="compositionally biased region" description="Low complexity" evidence="1">
    <location>
        <begin position="61"/>
        <end position="77"/>
    </location>
</feature>